<evidence type="ECO:0000256" key="3">
    <source>
        <dbReference type="ARBA" id="ARBA00022777"/>
    </source>
</evidence>
<dbReference type="GO" id="GO:0000155">
    <property type="term" value="F:phosphorelay sensor kinase activity"/>
    <property type="evidence" value="ECO:0007669"/>
    <property type="project" value="InterPro"/>
</dbReference>
<proteinExistence type="predicted"/>
<dbReference type="AlphaFoldDB" id="A0A1G8TFQ9"/>
<keyword evidence="2 5" id="KW-0808">Transferase</keyword>
<dbReference type="GeneID" id="42304765"/>
<dbReference type="Proteomes" id="UP000182836">
    <property type="component" value="Unassembled WGS sequence"/>
</dbReference>
<dbReference type="Pfam" id="PF14689">
    <property type="entry name" value="SPOB_a"/>
    <property type="match status" value="1"/>
</dbReference>
<evidence type="ECO:0000259" key="4">
    <source>
        <dbReference type="Pfam" id="PF14689"/>
    </source>
</evidence>
<evidence type="ECO:0000256" key="2">
    <source>
        <dbReference type="ARBA" id="ARBA00022679"/>
    </source>
</evidence>
<organism evidence="5 6">
    <name type="scientific">Aneurinibacillus migulanus</name>
    <name type="common">Bacillus migulanus</name>
    <dbReference type="NCBI Taxonomy" id="47500"/>
    <lineage>
        <taxon>Bacteria</taxon>
        <taxon>Bacillati</taxon>
        <taxon>Bacillota</taxon>
        <taxon>Bacilli</taxon>
        <taxon>Bacillales</taxon>
        <taxon>Paenibacillaceae</taxon>
        <taxon>Aneurinibacillus group</taxon>
        <taxon>Aneurinibacillus</taxon>
    </lineage>
</organism>
<dbReference type="SUPFAM" id="SSF55890">
    <property type="entry name" value="Sporulation response regulatory protein Spo0B"/>
    <property type="match status" value="1"/>
</dbReference>
<evidence type="ECO:0000313" key="5">
    <source>
        <dbReference type="EMBL" id="SDJ40247.1"/>
    </source>
</evidence>
<dbReference type="InterPro" id="IPR016120">
    <property type="entry name" value="Sig_transdc_His_kin_SpoOB"/>
</dbReference>
<feature type="domain" description="SpoOB alpha-helical" evidence="4">
    <location>
        <begin position="2"/>
        <end position="53"/>
    </location>
</feature>
<name>A0A1G8TFQ9_ANEMI</name>
<keyword evidence="3" id="KW-0418">Kinase</keyword>
<sequence length="182" mass="20736">MKEIIEVMNHQRHDWLNHIQVLLGYLKLEKYEMCEEYIRKITADANRDTLVSRLEYPPLVAYLLSFNALHNNVRIEVEIPVPFSLLTLEEGPRIGDFILSVVKLYQQHALYNNGESNTLLLTLHCEDGALRVVADFAGELDAEKSTLALDKMRTQAQEWGADALLTPHTASESVLECLFPLS</sequence>
<dbReference type="Gene3D" id="1.10.287.130">
    <property type="match status" value="1"/>
</dbReference>
<dbReference type="InterPro" id="IPR039506">
    <property type="entry name" value="SPOB_a"/>
</dbReference>
<keyword evidence="1" id="KW-0597">Phosphoprotein</keyword>
<dbReference type="InterPro" id="IPR037100">
    <property type="entry name" value="Spo0B_C_sf"/>
</dbReference>
<gene>
    <name evidence="5" type="ORF">SAMN04487909_11728</name>
</gene>
<evidence type="ECO:0000313" key="6">
    <source>
        <dbReference type="Proteomes" id="UP000182836"/>
    </source>
</evidence>
<dbReference type="EMBL" id="FNED01000017">
    <property type="protein sequence ID" value="SDJ40247.1"/>
    <property type="molecule type" value="Genomic_DNA"/>
</dbReference>
<protein>
    <submittedName>
        <fullName evidence="5">Stage 0 sporulation protein B (Sporulation initiation phosphotransferase)</fullName>
    </submittedName>
</protein>
<dbReference type="Gene3D" id="3.30.565.30">
    <property type="entry name" value="Sporulation initiation phosphotransferase B (SpoOB), C-terminal domain"/>
    <property type="match status" value="1"/>
</dbReference>
<dbReference type="OrthoDB" id="2375606at2"/>
<dbReference type="RefSeq" id="WP_052812239.1">
    <property type="nucleotide sequence ID" value="NZ_BJOA01000038.1"/>
</dbReference>
<reference evidence="5 6" key="1">
    <citation type="submission" date="2016-10" db="EMBL/GenBank/DDBJ databases">
        <authorList>
            <person name="de Groot N.N."/>
        </authorList>
    </citation>
    <scope>NUCLEOTIDE SEQUENCE [LARGE SCALE GENOMIC DNA]</scope>
    <source>
        <strain evidence="5 6">DSM 2895</strain>
    </source>
</reference>
<evidence type="ECO:0000256" key="1">
    <source>
        <dbReference type="ARBA" id="ARBA00022553"/>
    </source>
</evidence>
<accession>A0A1G8TFQ9</accession>